<gene>
    <name evidence="2" type="ORF">TPAB3V08_LOCUS2461</name>
</gene>
<dbReference type="Proteomes" id="UP001153148">
    <property type="component" value="Unassembled WGS sequence"/>
</dbReference>
<feature type="domain" description="Protein kinase" evidence="1">
    <location>
        <begin position="12"/>
        <end position="364"/>
    </location>
</feature>
<dbReference type="PROSITE" id="PS50011">
    <property type="entry name" value="PROTEIN_KINASE_DOM"/>
    <property type="match status" value="1"/>
</dbReference>
<dbReference type="Gene3D" id="1.10.510.10">
    <property type="entry name" value="Transferase(Phosphotransferase) domain 1"/>
    <property type="match status" value="1"/>
</dbReference>
<dbReference type="Pfam" id="PF07714">
    <property type="entry name" value="PK_Tyr_Ser-Thr"/>
    <property type="match status" value="1"/>
</dbReference>
<dbReference type="SUPFAM" id="SSF56112">
    <property type="entry name" value="Protein kinase-like (PK-like)"/>
    <property type="match status" value="2"/>
</dbReference>
<protein>
    <recommendedName>
        <fullName evidence="1">Protein kinase domain-containing protein</fullName>
    </recommendedName>
</protein>
<dbReference type="InterPro" id="IPR050588">
    <property type="entry name" value="WNK_Ser-Thr_kinase"/>
</dbReference>
<dbReference type="InterPro" id="IPR001245">
    <property type="entry name" value="Ser-Thr/Tyr_kinase_cat_dom"/>
</dbReference>
<sequence length="636" mass="71453">MRENHPYQTRALNSPSFAGQSNTRVMTYTRDGQTTARRVEQRDVPGIDSAYLAMDTEEGVEVVWNEVQFSERKNFKAQEEKIQQVFENLTQLEHPNIVKFHRYWTDTHNDKPRVIFITEYMSSGSLKQFLKRTKRNVKKLPLQAWKRWCTQILSALSTCTPSFLPPVQIALKPQSASMLGTVLGLDDDDGCAGSQKMYLPAFWWHCVPQCKASILVDGVNADVFLSSYLHSCSPPIIHGNLTCDTIFIQHNGLVKIGSVAPDAIHHHVKTCRDNMKNMHFIAPEYAVSVTPAIDVYSFGMCALEMAALEIQGNGDSGTLVTEEDVQRTIDSLDDESQKDFVRRCLAREPGDRPNARELLFHPLLFEVHPLKLLAAHALVYSTANISETITDEVVQRLFGPDVVVAEVVHADRPGVQMRMGDVPVAEKLEKFVEDVKYGIYPLTAFTARQPPPPRPRPVTPEIAESVKSVTPEPLDVEGRRVVNMMCNVKSREETCELLDNVGHRATGYLGQRLTRDNVGPRATGYLGQRLTWDNVGPRATWYLGNVVPRTTWGIGQRMTILLRMDDKMNRQLTCIVSEMDTSLLLAQELVSYGFINEVDRERVATLIEETLRSCFTNSTLSPNASGVLLPTEPPLS</sequence>
<accession>A0ABN7NQM3</accession>
<evidence type="ECO:0000259" key="1">
    <source>
        <dbReference type="PROSITE" id="PS50011"/>
    </source>
</evidence>
<keyword evidence="3" id="KW-1185">Reference proteome</keyword>
<reference evidence="2" key="1">
    <citation type="submission" date="2021-03" db="EMBL/GenBank/DDBJ databases">
        <authorList>
            <person name="Tran Van P."/>
        </authorList>
    </citation>
    <scope>NUCLEOTIDE SEQUENCE</scope>
</reference>
<evidence type="ECO:0000313" key="2">
    <source>
        <dbReference type="EMBL" id="CAG2055458.1"/>
    </source>
</evidence>
<dbReference type="Gene3D" id="3.30.200.20">
    <property type="entry name" value="Phosphorylase Kinase, domain 1"/>
    <property type="match status" value="1"/>
</dbReference>
<organism evidence="2 3">
    <name type="scientific">Timema podura</name>
    <name type="common">Walking stick</name>
    <dbReference type="NCBI Taxonomy" id="61482"/>
    <lineage>
        <taxon>Eukaryota</taxon>
        <taxon>Metazoa</taxon>
        <taxon>Ecdysozoa</taxon>
        <taxon>Arthropoda</taxon>
        <taxon>Hexapoda</taxon>
        <taxon>Insecta</taxon>
        <taxon>Pterygota</taxon>
        <taxon>Neoptera</taxon>
        <taxon>Polyneoptera</taxon>
        <taxon>Phasmatodea</taxon>
        <taxon>Timematodea</taxon>
        <taxon>Timematoidea</taxon>
        <taxon>Timematidae</taxon>
        <taxon>Timema</taxon>
    </lineage>
</organism>
<dbReference type="InterPro" id="IPR000719">
    <property type="entry name" value="Prot_kinase_dom"/>
</dbReference>
<dbReference type="InterPro" id="IPR011009">
    <property type="entry name" value="Kinase-like_dom_sf"/>
</dbReference>
<proteinExistence type="predicted"/>
<dbReference type="PANTHER" id="PTHR13902">
    <property type="entry name" value="SERINE/THREONINE-PROTEIN KINASE WNK WITH NO LYSINE -RELATED"/>
    <property type="match status" value="1"/>
</dbReference>
<comment type="caution">
    <text evidence="2">The sequence shown here is derived from an EMBL/GenBank/DDBJ whole genome shotgun (WGS) entry which is preliminary data.</text>
</comment>
<dbReference type="EMBL" id="CAJPIN010002502">
    <property type="protein sequence ID" value="CAG2055458.1"/>
    <property type="molecule type" value="Genomic_DNA"/>
</dbReference>
<evidence type="ECO:0000313" key="3">
    <source>
        <dbReference type="Proteomes" id="UP001153148"/>
    </source>
</evidence>
<dbReference type="Pfam" id="PF00069">
    <property type="entry name" value="Pkinase"/>
    <property type="match status" value="1"/>
</dbReference>
<name>A0ABN7NQM3_TIMPD</name>